<keyword evidence="4 6" id="KW-0808">Transferase</keyword>
<dbReference type="GO" id="GO:0005840">
    <property type="term" value="C:ribosome"/>
    <property type="evidence" value="ECO:0007669"/>
    <property type="project" value="UniProtKB-KW"/>
</dbReference>
<dbReference type="PANTHER" id="PTHR43648">
    <property type="entry name" value="ELECTRON TRANSFER FLAVOPROTEIN BETA SUBUNIT LYSINE METHYLTRANSFERASE"/>
    <property type="match status" value="1"/>
</dbReference>
<sequence length="289" mass="32310">MEYIEVSIEITPFREEYAEIVTAEIEDLGFESYLTEEPYLKAYIPKEQFSEPRLRTVLGLIPETDFKVRHTLSIIPEQNWNALWESSFEPVVIDGRCTIKASFHKGLPRTKYTIVIDPKMAFGTGHHQTTSLIIRSMMQHEKEIKGKQVLDMGCGTGILSILAAKMKAAVPVHAIDIDPVAVNSARENARRNRTGDRITTLCGDASLIQAGKYDLIIANINRNIILEDMSTYSRGLRPGGRLITSGFYVEDCAMTEAEAARQGLTRTGGDSLDRWATVTFVKTSNPDTH</sequence>
<keyword evidence="7" id="KW-0687">Ribonucleoprotein</keyword>
<dbReference type="AlphaFoldDB" id="A0A9D2GQK9"/>
<feature type="binding site" evidence="6">
    <location>
        <position position="219"/>
    </location>
    <ligand>
        <name>S-adenosyl-L-methionine</name>
        <dbReference type="ChEBI" id="CHEBI:59789"/>
    </ligand>
</feature>
<dbReference type="CDD" id="cd02440">
    <property type="entry name" value="AdoMet_MTases"/>
    <property type="match status" value="1"/>
</dbReference>
<gene>
    <name evidence="6 7" type="primary">prmA</name>
    <name evidence="7" type="ORF">IAC04_02980</name>
</gene>
<organism evidence="7 8">
    <name type="scientific">Candidatus Coprenecus stercoravium</name>
    <dbReference type="NCBI Taxonomy" id="2840735"/>
    <lineage>
        <taxon>Bacteria</taxon>
        <taxon>Pseudomonadati</taxon>
        <taxon>Bacteroidota</taxon>
        <taxon>Bacteroidia</taxon>
        <taxon>Bacteroidales</taxon>
        <taxon>Rikenellaceae</taxon>
        <taxon>Rikenellaceae incertae sedis</taxon>
        <taxon>Candidatus Coprenecus</taxon>
    </lineage>
</organism>
<dbReference type="EC" id="2.1.1.-" evidence="6"/>
<evidence type="ECO:0000256" key="3">
    <source>
        <dbReference type="ARBA" id="ARBA00022603"/>
    </source>
</evidence>
<evidence type="ECO:0000256" key="5">
    <source>
        <dbReference type="ARBA" id="ARBA00022691"/>
    </source>
</evidence>
<dbReference type="InterPro" id="IPR029063">
    <property type="entry name" value="SAM-dependent_MTases_sf"/>
</dbReference>
<reference evidence="7" key="1">
    <citation type="journal article" date="2021" name="PeerJ">
        <title>Extensive microbial diversity within the chicken gut microbiome revealed by metagenomics and culture.</title>
        <authorList>
            <person name="Gilroy R."/>
            <person name="Ravi A."/>
            <person name="Getino M."/>
            <person name="Pursley I."/>
            <person name="Horton D.L."/>
            <person name="Alikhan N.F."/>
            <person name="Baker D."/>
            <person name="Gharbi K."/>
            <person name="Hall N."/>
            <person name="Watson M."/>
            <person name="Adriaenssens E.M."/>
            <person name="Foster-Nyarko E."/>
            <person name="Jarju S."/>
            <person name="Secka A."/>
            <person name="Antonio M."/>
            <person name="Oren A."/>
            <person name="Chaudhuri R.R."/>
            <person name="La Ragione R."/>
            <person name="Hildebrand F."/>
            <person name="Pallen M.J."/>
        </authorList>
    </citation>
    <scope>NUCLEOTIDE SEQUENCE</scope>
    <source>
        <strain evidence="7">Gambia16-554</strain>
    </source>
</reference>
<accession>A0A9D2GQK9</accession>
<comment type="similarity">
    <text evidence="1 6">Belongs to the methyltransferase superfamily. PrmA family.</text>
</comment>
<evidence type="ECO:0000313" key="7">
    <source>
        <dbReference type="EMBL" id="HIZ85435.1"/>
    </source>
</evidence>
<proteinExistence type="inferred from homology"/>
<evidence type="ECO:0000256" key="1">
    <source>
        <dbReference type="ARBA" id="ARBA00009741"/>
    </source>
</evidence>
<feature type="binding site" evidence="6">
    <location>
        <position position="153"/>
    </location>
    <ligand>
        <name>S-adenosyl-L-methionine</name>
        <dbReference type="ChEBI" id="CHEBI:59789"/>
    </ligand>
</feature>
<dbReference type="EMBL" id="DXAW01000057">
    <property type="protein sequence ID" value="HIZ85435.1"/>
    <property type="molecule type" value="Genomic_DNA"/>
</dbReference>
<dbReference type="HAMAP" id="MF_00735">
    <property type="entry name" value="Methyltr_PrmA"/>
    <property type="match status" value="1"/>
</dbReference>
<dbReference type="GO" id="GO:0005737">
    <property type="term" value="C:cytoplasm"/>
    <property type="evidence" value="ECO:0007669"/>
    <property type="project" value="UniProtKB-SubCell"/>
</dbReference>
<comment type="subcellular location">
    <subcellularLocation>
        <location evidence="6">Cytoplasm</location>
    </subcellularLocation>
</comment>
<dbReference type="PANTHER" id="PTHR43648:SF1">
    <property type="entry name" value="ELECTRON TRANSFER FLAVOPROTEIN BETA SUBUNIT LYSINE METHYLTRANSFERASE"/>
    <property type="match status" value="1"/>
</dbReference>
<evidence type="ECO:0000313" key="8">
    <source>
        <dbReference type="Proteomes" id="UP000824115"/>
    </source>
</evidence>
<keyword evidence="7" id="KW-0689">Ribosomal protein</keyword>
<dbReference type="GO" id="GO:0008276">
    <property type="term" value="F:protein methyltransferase activity"/>
    <property type="evidence" value="ECO:0007669"/>
    <property type="project" value="UniProtKB-UniRule"/>
</dbReference>
<comment type="caution">
    <text evidence="7">The sequence shown here is derived from an EMBL/GenBank/DDBJ whole genome shotgun (WGS) entry which is preliminary data.</text>
</comment>
<evidence type="ECO:0000256" key="4">
    <source>
        <dbReference type="ARBA" id="ARBA00022679"/>
    </source>
</evidence>
<protein>
    <recommendedName>
        <fullName evidence="6">Ribosomal protein L11 methyltransferase</fullName>
        <shortName evidence="6">L11 Mtase</shortName>
        <ecNumber evidence="6">2.1.1.-</ecNumber>
    </recommendedName>
</protein>
<comment type="catalytic activity">
    <reaction evidence="6">
        <text>L-lysyl-[protein] + 3 S-adenosyl-L-methionine = N(6),N(6),N(6)-trimethyl-L-lysyl-[protein] + 3 S-adenosyl-L-homocysteine + 3 H(+)</text>
        <dbReference type="Rhea" id="RHEA:54192"/>
        <dbReference type="Rhea" id="RHEA-COMP:9752"/>
        <dbReference type="Rhea" id="RHEA-COMP:13826"/>
        <dbReference type="ChEBI" id="CHEBI:15378"/>
        <dbReference type="ChEBI" id="CHEBI:29969"/>
        <dbReference type="ChEBI" id="CHEBI:57856"/>
        <dbReference type="ChEBI" id="CHEBI:59789"/>
        <dbReference type="ChEBI" id="CHEBI:61961"/>
    </reaction>
</comment>
<dbReference type="InterPro" id="IPR004498">
    <property type="entry name" value="Ribosomal_PrmA_MeTrfase"/>
</dbReference>
<keyword evidence="2 6" id="KW-0963">Cytoplasm</keyword>
<dbReference type="GO" id="GO:0032259">
    <property type="term" value="P:methylation"/>
    <property type="evidence" value="ECO:0007669"/>
    <property type="project" value="UniProtKB-KW"/>
</dbReference>
<dbReference type="Pfam" id="PF06325">
    <property type="entry name" value="PrmA"/>
    <property type="match status" value="1"/>
</dbReference>
<dbReference type="NCBIfam" id="NF001785">
    <property type="entry name" value="PRK00517.2-2"/>
    <property type="match status" value="1"/>
</dbReference>
<keyword evidence="5 6" id="KW-0949">S-adenosyl-L-methionine</keyword>
<comment type="function">
    <text evidence="6">Methylates ribosomal protein L11.</text>
</comment>
<dbReference type="SUPFAM" id="SSF53335">
    <property type="entry name" value="S-adenosyl-L-methionine-dependent methyltransferases"/>
    <property type="match status" value="1"/>
</dbReference>
<keyword evidence="3 6" id="KW-0489">Methyltransferase</keyword>
<evidence type="ECO:0000256" key="2">
    <source>
        <dbReference type="ARBA" id="ARBA00022490"/>
    </source>
</evidence>
<dbReference type="InterPro" id="IPR050078">
    <property type="entry name" value="Ribosomal_L11_MeTrfase_PrmA"/>
</dbReference>
<evidence type="ECO:0000256" key="6">
    <source>
        <dbReference type="HAMAP-Rule" id="MF_00735"/>
    </source>
</evidence>
<name>A0A9D2GQK9_9BACT</name>
<feature type="binding site" evidence="6">
    <location>
        <position position="176"/>
    </location>
    <ligand>
        <name>S-adenosyl-L-methionine</name>
        <dbReference type="ChEBI" id="CHEBI:59789"/>
    </ligand>
</feature>
<feature type="binding site" evidence="6">
    <location>
        <position position="130"/>
    </location>
    <ligand>
        <name>S-adenosyl-L-methionine</name>
        <dbReference type="ChEBI" id="CHEBI:59789"/>
    </ligand>
</feature>
<dbReference type="Gene3D" id="3.40.50.150">
    <property type="entry name" value="Vaccinia Virus protein VP39"/>
    <property type="match status" value="1"/>
</dbReference>
<dbReference type="Proteomes" id="UP000824115">
    <property type="component" value="Unassembled WGS sequence"/>
</dbReference>
<reference evidence="7" key="2">
    <citation type="submission" date="2021-04" db="EMBL/GenBank/DDBJ databases">
        <authorList>
            <person name="Gilroy R."/>
        </authorList>
    </citation>
    <scope>NUCLEOTIDE SEQUENCE</scope>
    <source>
        <strain evidence="7">Gambia16-554</strain>
    </source>
</reference>